<evidence type="ECO:0000256" key="6">
    <source>
        <dbReference type="ARBA" id="ARBA00022882"/>
    </source>
</evidence>
<dbReference type="InterPro" id="IPR005821">
    <property type="entry name" value="Ion_trans_dom"/>
</dbReference>
<sequence length="260" mass="28504">MARRLKSRVQAALEGQDPQLGRAVAVLVYGAILASALVITLQSLRDLPGWAVALLRGAELTLLAIFVAEYAARLWSAPSRWRYALSFWGIVDLLAILPALLLLAPHSQTLRVLRLMRIFRLLKLFRMRRALMRLEHALDKAREDLLLFLLLAAIVLFLAAVGIHHFEKDAQPDSFGTIPNALWWALATLTTVGYGDVYPVTVAGKIFTALTLMVGLGIVAIPAGIIASALLNAPARPDETEASGDDPDTRQPKTNNTERE</sequence>
<dbReference type="Proteomes" id="UP000054396">
    <property type="component" value="Unassembled WGS sequence"/>
</dbReference>
<feature type="transmembrane region" description="Helical" evidence="13">
    <location>
        <begin position="181"/>
        <end position="200"/>
    </location>
</feature>
<evidence type="ECO:0000256" key="12">
    <source>
        <dbReference type="SAM" id="MobiDB-lite"/>
    </source>
</evidence>
<evidence type="ECO:0000256" key="3">
    <source>
        <dbReference type="ARBA" id="ARBA00022538"/>
    </source>
</evidence>
<dbReference type="GO" id="GO:0008076">
    <property type="term" value="C:voltage-gated potassium channel complex"/>
    <property type="evidence" value="ECO:0007669"/>
    <property type="project" value="InterPro"/>
</dbReference>
<evidence type="ECO:0000256" key="4">
    <source>
        <dbReference type="ARBA" id="ARBA00022692"/>
    </source>
</evidence>
<feature type="transmembrane region" description="Helical" evidence="13">
    <location>
        <begin position="83"/>
        <end position="103"/>
    </location>
</feature>
<comment type="caution">
    <text evidence="15">The sequence shown here is derived from an EMBL/GenBank/DDBJ whole genome shotgun (WGS) entry which is preliminary data.</text>
</comment>
<dbReference type="InterPro" id="IPR027359">
    <property type="entry name" value="Volt_channel_dom_sf"/>
</dbReference>
<evidence type="ECO:0000256" key="2">
    <source>
        <dbReference type="ARBA" id="ARBA00022448"/>
    </source>
</evidence>
<dbReference type="InterPro" id="IPR028325">
    <property type="entry name" value="VG_K_chnl"/>
</dbReference>
<feature type="compositionally biased region" description="Basic and acidic residues" evidence="12">
    <location>
        <begin position="247"/>
        <end position="260"/>
    </location>
</feature>
<dbReference type="PANTHER" id="PTHR11537">
    <property type="entry name" value="VOLTAGE-GATED POTASSIUM CHANNEL"/>
    <property type="match status" value="1"/>
</dbReference>
<feature type="transmembrane region" description="Helical" evidence="13">
    <location>
        <begin position="20"/>
        <end position="44"/>
    </location>
</feature>
<keyword evidence="10 13" id="KW-0472">Membrane</keyword>
<keyword evidence="11 15" id="KW-0407">Ion channel</keyword>
<keyword evidence="8 13" id="KW-1133">Transmembrane helix</keyword>
<dbReference type="OrthoDB" id="9799090at2"/>
<keyword evidence="3" id="KW-0633">Potassium transport</keyword>
<evidence type="ECO:0000256" key="11">
    <source>
        <dbReference type="ARBA" id="ARBA00023303"/>
    </source>
</evidence>
<keyword evidence="9" id="KW-0406">Ion transport</keyword>
<keyword evidence="6" id="KW-0851">Voltage-gated channel</keyword>
<keyword evidence="2" id="KW-0813">Transport</keyword>
<protein>
    <submittedName>
        <fullName evidence="15">Voltage-gated potassium channel</fullName>
    </submittedName>
</protein>
<feature type="domain" description="Ion transport" evidence="14">
    <location>
        <begin position="24"/>
        <end position="229"/>
    </location>
</feature>
<dbReference type="PANTHER" id="PTHR11537:SF254">
    <property type="entry name" value="POTASSIUM VOLTAGE-GATED CHANNEL PROTEIN SHAB"/>
    <property type="match status" value="1"/>
</dbReference>
<dbReference type="EMBL" id="LPXO01000010">
    <property type="protein sequence ID" value="KUF09802.1"/>
    <property type="molecule type" value="Genomic_DNA"/>
</dbReference>
<feature type="transmembrane region" description="Helical" evidence="13">
    <location>
        <begin position="145"/>
        <end position="166"/>
    </location>
</feature>
<evidence type="ECO:0000256" key="7">
    <source>
        <dbReference type="ARBA" id="ARBA00022958"/>
    </source>
</evidence>
<reference evidence="15 16" key="1">
    <citation type="submission" date="2015-12" db="EMBL/GenBank/DDBJ databases">
        <authorList>
            <person name="Shamseldin A."/>
            <person name="Moawad H."/>
            <person name="Abd El-Rahim W.M."/>
            <person name="Sadowsky M.J."/>
        </authorList>
    </citation>
    <scope>NUCLEOTIDE SEQUENCE [LARGE SCALE GENOMIC DNA]</scope>
    <source>
        <strain evidence="15 16">SJ5A-1</strain>
    </source>
</reference>
<evidence type="ECO:0000256" key="8">
    <source>
        <dbReference type="ARBA" id="ARBA00022989"/>
    </source>
</evidence>
<evidence type="ECO:0000256" key="13">
    <source>
        <dbReference type="SAM" id="Phobius"/>
    </source>
</evidence>
<accession>A0A0W7WGS4</accession>
<organism evidence="15 16">
    <name type="scientific">Pseudoponticoccus marisrubri</name>
    <dbReference type="NCBI Taxonomy" id="1685382"/>
    <lineage>
        <taxon>Bacteria</taxon>
        <taxon>Pseudomonadati</taxon>
        <taxon>Pseudomonadota</taxon>
        <taxon>Alphaproteobacteria</taxon>
        <taxon>Rhodobacterales</taxon>
        <taxon>Roseobacteraceae</taxon>
        <taxon>Pseudoponticoccus</taxon>
    </lineage>
</organism>
<evidence type="ECO:0000256" key="5">
    <source>
        <dbReference type="ARBA" id="ARBA00022826"/>
    </source>
</evidence>
<evidence type="ECO:0000259" key="14">
    <source>
        <dbReference type="Pfam" id="PF00520"/>
    </source>
</evidence>
<comment type="subcellular location">
    <subcellularLocation>
        <location evidence="1">Membrane</location>
        <topology evidence="1">Multi-pass membrane protein</topology>
    </subcellularLocation>
</comment>
<dbReference type="SUPFAM" id="SSF81324">
    <property type="entry name" value="Voltage-gated potassium channels"/>
    <property type="match status" value="1"/>
</dbReference>
<dbReference type="AlphaFoldDB" id="A0A0W7WGS4"/>
<proteinExistence type="predicted"/>
<keyword evidence="16" id="KW-1185">Reference proteome</keyword>
<dbReference type="GO" id="GO:0001508">
    <property type="term" value="P:action potential"/>
    <property type="evidence" value="ECO:0007669"/>
    <property type="project" value="TreeGrafter"/>
</dbReference>
<evidence type="ECO:0000256" key="9">
    <source>
        <dbReference type="ARBA" id="ARBA00023065"/>
    </source>
</evidence>
<dbReference type="Gene3D" id="1.10.287.70">
    <property type="match status" value="1"/>
</dbReference>
<evidence type="ECO:0000256" key="1">
    <source>
        <dbReference type="ARBA" id="ARBA00004141"/>
    </source>
</evidence>
<keyword evidence="5" id="KW-0631">Potassium channel</keyword>
<dbReference type="GO" id="GO:0005249">
    <property type="term" value="F:voltage-gated potassium channel activity"/>
    <property type="evidence" value="ECO:0007669"/>
    <property type="project" value="InterPro"/>
</dbReference>
<name>A0A0W7WGS4_9RHOB</name>
<evidence type="ECO:0000256" key="10">
    <source>
        <dbReference type="ARBA" id="ARBA00023136"/>
    </source>
</evidence>
<feature type="region of interest" description="Disordered" evidence="12">
    <location>
        <begin position="236"/>
        <end position="260"/>
    </location>
</feature>
<evidence type="ECO:0000313" key="15">
    <source>
        <dbReference type="EMBL" id="KUF09802.1"/>
    </source>
</evidence>
<keyword evidence="4 13" id="KW-0812">Transmembrane</keyword>
<dbReference type="STRING" id="1685382.AVJ23_15240"/>
<dbReference type="RefSeq" id="WP_058863077.1">
    <property type="nucleotide sequence ID" value="NZ_LPXO01000010.1"/>
</dbReference>
<dbReference type="Pfam" id="PF00520">
    <property type="entry name" value="Ion_trans"/>
    <property type="match status" value="1"/>
</dbReference>
<dbReference type="PRINTS" id="PR00169">
    <property type="entry name" value="KCHANNEL"/>
</dbReference>
<keyword evidence="7" id="KW-0630">Potassium</keyword>
<evidence type="ECO:0000313" key="16">
    <source>
        <dbReference type="Proteomes" id="UP000054396"/>
    </source>
</evidence>
<feature type="transmembrane region" description="Helical" evidence="13">
    <location>
        <begin position="207"/>
        <end position="231"/>
    </location>
</feature>
<dbReference type="Gene3D" id="1.20.120.350">
    <property type="entry name" value="Voltage-gated potassium channels. Chain C"/>
    <property type="match status" value="1"/>
</dbReference>
<gene>
    <name evidence="15" type="ORF">AVJ23_15240</name>
</gene>